<feature type="domain" description="HhH-GPD" evidence="16">
    <location>
        <begin position="91"/>
        <end position="238"/>
    </location>
</feature>
<evidence type="ECO:0000256" key="2">
    <source>
        <dbReference type="ARBA" id="ARBA00001966"/>
    </source>
</evidence>
<dbReference type="GO" id="GO:0006298">
    <property type="term" value="P:mismatch repair"/>
    <property type="evidence" value="ECO:0007669"/>
    <property type="project" value="TreeGrafter"/>
</dbReference>
<evidence type="ECO:0000256" key="12">
    <source>
        <dbReference type="ARBA" id="ARBA00023014"/>
    </source>
</evidence>
<feature type="region of interest" description="Disordered" evidence="15">
    <location>
        <begin position="394"/>
        <end position="480"/>
    </location>
</feature>
<keyword evidence="9" id="KW-0227">DNA damage</keyword>
<dbReference type="GO" id="GO:0051539">
    <property type="term" value="F:4 iron, 4 sulfur cluster binding"/>
    <property type="evidence" value="ECO:0007669"/>
    <property type="project" value="UniProtKB-KW"/>
</dbReference>
<evidence type="ECO:0000259" key="16">
    <source>
        <dbReference type="SMART" id="SM00478"/>
    </source>
</evidence>
<evidence type="ECO:0000256" key="3">
    <source>
        <dbReference type="ARBA" id="ARBA00002933"/>
    </source>
</evidence>
<evidence type="ECO:0000313" key="17">
    <source>
        <dbReference type="EMBL" id="VUD70742.1"/>
    </source>
</evidence>
<dbReference type="AlphaFoldDB" id="A0A509E9A7"/>
<dbReference type="InterPro" id="IPR023170">
    <property type="entry name" value="HhH_base_excis_C"/>
</dbReference>
<dbReference type="Gene3D" id="1.10.340.30">
    <property type="entry name" value="Hypothetical protein, domain 2"/>
    <property type="match status" value="1"/>
</dbReference>
<dbReference type="SMART" id="SM00478">
    <property type="entry name" value="ENDO3c"/>
    <property type="match status" value="1"/>
</dbReference>
<dbReference type="GO" id="GO:0006284">
    <property type="term" value="P:base-excision repair"/>
    <property type="evidence" value="ECO:0007669"/>
    <property type="project" value="InterPro"/>
</dbReference>
<dbReference type="Gene3D" id="1.10.1670.10">
    <property type="entry name" value="Helix-hairpin-Helix base-excision DNA repair enzymes (C-terminal)"/>
    <property type="match status" value="1"/>
</dbReference>
<dbReference type="CDD" id="cd00056">
    <property type="entry name" value="ENDO3c"/>
    <property type="match status" value="1"/>
</dbReference>
<dbReference type="FunFam" id="1.10.340.30:FF:000002">
    <property type="entry name" value="Adenine DNA glycosylase"/>
    <property type="match status" value="1"/>
</dbReference>
<dbReference type="InterPro" id="IPR029119">
    <property type="entry name" value="MutY_C"/>
</dbReference>
<dbReference type="Gene3D" id="3.90.79.10">
    <property type="entry name" value="Nucleoside Triphosphate Pyrophosphohydrolase"/>
    <property type="match status" value="1"/>
</dbReference>
<dbReference type="PANTHER" id="PTHR42944:SF1">
    <property type="entry name" value="ADENINE DNA GLYCOSYLASE"/>
    <property type="match status" value="1"/>
</dbReference>
<keyword evidence="12" id="KW-0411">Iron-sulfur</keyword>
<dbReference type="InterPro" id="IPR004036">
    <property type="entry name" value="Endonuclease-III-like_CS2"/>
</dbReference>
<dbReference type="SUPFAM" id="SSF48150">
    <property type="entry name" value="DNA-glycosylase"/>
    <property type="match status" value="1"/>
</dbReference>
<keyword evidence="13" id="KW-0234">DNA repair</keyword>
<evidence type="ECO:0000256" key="7">
    <source>
        <dbReference type="ARBA" id="ARBA00022485"/>
    </source>
</evidence>
<dbReference type="GO" id="GO:0000701">
    <property type="term" value="F:purine-specific mismatch base pair DNA N-glycosylase activity"/>
    <property type="evidence" value="ECO:0007669"/>
    <property type="project" value="UniProtKB-EC"/>
</dbReference>
<dbReference type="SUPFAM" id="SSF55811">
    <property type="entry name" value="Nudix"/>
    <property type="match status" value="1"/>
</dbReference>
<protein>
    <recommendedName>
        <fullName evidence="6">Adenine DNA glycosylase</fullName>
        <ecNumber evidence="5">3.2.2.31</ecNumber>
    </recommendedName>
</protein>
<feature type="compositionally biased region" description="Basic residues" evidence="15">
    <location>
        <begin position="470"/>
        <end position="480"/>
    </location>
</feature>
<evidence type="ECO:0000256" key="5">
    <source>
        <dbReference type="ARBA" id="ARBA00012045"/>
    </source>
</evidence>
<dbReference type="GO" id="GO:0032357">
    <property type="term" value="F:oxidized purine DNA binding"/>
    <property type="evidence" value="ECO:0007669"/>
    <property type="project" value="TreeGrafter"/>
</dbReference>
<dbReference type="GO" id="GO:0046872">
    <property type="term" value="F:metal ion binding"/>
    <property type="evidence" value="ECO:0007669"/>
    <property type="project" value="UniProtKB-KW"/>
</dbReference>
<dbReference type="InterPro" id="IPR005760">
    <property type="entry name" value="A/G_AdeGlyc_MutY"/>
</dbReference>
<gene>
    <name evidence="17" type="primary">mutY</name>
    <name evidence="17" type="ORF">MET9862_01315</name>
</gene>
<feature type="region of interest" description="Disordered" evidence="15">
    <location>
        <begin position="1"/>
        <end position="52"/>
    </location>
</feature>
<dbReference type="InterPro" id="IPR003265">
    <property type="entry name" value="HhH-GPD_domain"/>
</dbReference>
<evidence type="ECO:0000256" key="1">
    <source>
        <dbReference type="ARBA" id="ARBA00000843"/>
    </source>
</evidence>
<evidence type="ECO:0000256" key="8">
    <source>
        <dbReference type="ARBA" id="ARBA00022723"/>
    </source>
</evidence>
<evidence type="ECO:0000256" key="10">
    <source>
        <dbReference type="ARBA" id="ARBA00022801"/>
    </source>
</evidence>
<dbReference type="Pfam" id="PF00633">
    <property type="entry name" value="HHH"/>
    <property type="match status" value="1"/>
</dbReference>
<keyword evidence="7" id="KW-0004">4Fe-4S</keyword>
<dbReference type="InterPro" id="IPR000445">
    <property type="entry name" value="HhH_motif"/>
</dbReference>
<dbReference type="PROSITE" id="PS00764">
    <property type="entry name" value="ENDONUCLEASE_III_1"/>
    <property type="match status" value="1"/>
</dbReference>
<evidence type="ECO:0000256" key="11">
    <source>
        <dbReference type="ARBA" id="ARBA00023004"/>
    </source>
</evidence>
<dbReference type="CDD" id="cd03431">
    <property type="entry name" value="NUDIX_DNA_Glycosylase_C-MutY"/>
    <property type="match status" value="1"/>
</dbReference>
<proteinExistence type="inferred from homology"/>
<feature type="compositionally biased region" description="Low complexity" evidence="15">
    <location>
        <begin position="31"/>
        <end position="52"/>
    </location>
</feature>
<keyword evidence="18" id="KW-1185">Reference proteome</keyword>
<keyword evidence="10 17" id="KW-0378">Hydrolase</keyword>
<evidence type="ECO:0000256" key="15">
    <source>
        <dbReference type="SAM" id="MobiDB-lite"/>
    </source>
</evidence>
<comment type="similarity">
    <text evidence="4">Belongs to the Nth/MutY family.</text>
</comment>
<comment type="cofactor">
    <cofactor evidence="2">
        <name>[4Fe-4S] cluster</name>
        <dbReference type="ChEBI" id="CHEBI:49883"/>
    </cofactor>
</comment>
<evidence type="ECO:0000256" key="4">
    <source>
        <dbReference type="ARBA" id="ARBA00008343"/>
    </source>
</evidence>
<organism evidence="17 18">
    <name type="scientific">Methylobacterium symbioticum</name>
    <dbReference type="NCBI Taxonomy" id="2584084"/>
    <lineage>
        <taxon>Bacteria</taxon>
        <taxon>Pseudomonadati</taxon>
        <taxon>Pseudomonadota</taxon>
        <taxon>Alphaproteobacteria</taxon>
        <taxon>Hyphomicrobiales</taxon>
        <taxon>Methylobacteriaceae</taxon>
        <taxon>Methylobacterium</taxon>
    </lineage>
</organism>
<evidence type="ECO:0000256" key="9">
    <source>
        <dbReference type="ARBA" id="ARBA00022763"/>
    </source>
</evidence>
<evidence type="ECO:0000256" key="14">
    <source>
        <dbReference type="ARBA" id="ARBA00023295"/>
    </source>
</evidence>
<dbReference type="InterPro" id="IPR015797">
    <property type="entry name" value="NUDIX_hydrolase-like_dom_sf"/>
</dbReference>
<sequence>MIARRGTGRERFDGHAAPAITLRMPRSESSRALPPAADAEPAAGRPGPDAPAAPRAADLLVWYDRHRRVLPWRALPGETPDPYRVWLSEVMLQQTTIAAVRPYYETFLARFPDIAALAAAPEEAVMSAWAGLGYYSRARNLHACAKAVAAAGRFPDTAEGLRKLPGIGAYTAGAIAAIAFDRAEAAVDGNVERVMSRLFAVEAPLPGSRPEIRRLTQGLVPAARPGDFAQALMDLGATICTPKRPACALCPWMLPCRARLLGTQETLPRKVRAEKGALRRGAAFVAIRAGDEAVLLRTRPPEGLLGNMAEPPTSAWEPGYDPAGALLDAPLDARWKRLPGLVRHGFTHFPLELTVFLARVGLNTQAPPGTRFTPRRDLADEPLPGLMKKVLAHAFDPKPEPVKAPRGRPKKNPPPMPLLAVFDEPETVEEPAPRVRPVPKPRPRIAEAPPEREDIFIDEVPVEEGPAPRRTARGTTRRRR</sequence>
<dbReference type="InterPro" id="IPR044298">
    <property type="entry name" value="MIG/MutY"/>
</dbReference>
<comment type="catalytic activity">
    <reaction evidence="1">
        <text>Hydrolyzes free adenine bases from 7,8-dihydro-8-oxoguanine:adenine mismatched double-stranded DNA, leaving an apurinic site.</text>
        <dbReference type="EC" id="3.2.2.31"/>
    </reaction>
</comment>
<comment type="function">
    <text evidence="3">Adenine glycosylase active on G-A mispairs. MutY also corrects error-prone DNA synthesis past GO lesions which are due to the oxidatively damaged form of guanine: 7,8-dihydro-8-oxoguanine (8-oxo-dGTP).</text>
</comment>
<dbReference type="GO" id="GO:0034039">
    <property type="term" value="F:8-oxo-7,8-dihydroguanine DNA N-glycosylase activity"/>
    <property type="evidence" value="ECO:0007669"/>
    <property type="project" value="TreeGrafter"/>
</dbReference>
<evidence type="ECO:0000313" key="18">
    <source>
        <dbReference type="Proteomes" id="UP000410984"/>
    </source>
</evidence>
<dbReference type="EC" id="3.2.2.31" evidence="5"/>
<accession>A0A509E9A7</accession>
<dbReference type="GO" id="GO:0035485">
    <property type="term" value="F:adenine/guanine mispair binding"/>
    <property type="evidence" value="ECO:0007669"/>
    <property type="project" value="TreeGrafter"/>
</dbReference>
<evidence type="ECO:0000256" key="6">
    <source>
        <dbReference type="ARBA" id="ARBA00022023"/>
    </source>
</evidence>
<evidence type="ECO:0000256" key="13">
    <source>
        <dbReference type="ARBA" id="ARBA00023204"/>
    </source>
</evidence>
<dbReference type="Pfam" id="PF00730">
    <property type="entry name" value="HhH-GPD"/>
    <property type="match status" value="1"/>
</dbReference>
<dbReference type="PROSITE" id="PS01155">
    <property type="entry name" value="ENDONUCLEASE_III_2"/>
    <property type="match status" value="1"/>
</dbReference>
<dbReference type="Proteomes" id="UP000410984">
    <property type="component" value="Unassembled WGS sequence"/>
</dbReference>
<dbReference type="NCBIfam" id="TIGR01084">
    <property type="entry name" value="mutY"/>
    <property type="match status" value="1"/>
</dbReference>
<name>A0A509E9A7_9HYPH</name>
<dbReference type="Pfam" id="PF14815">
    <property type="entry name" value="NUDIX_4"/>
    <property type="match status" value="1"/>
</dbReference>
<dbReference type="InterPro" id="IPR004035">
    <property type="entry name" value="Endouclease-III_FeS-bd_BS"/>
</dbReference>
<keyword evidence="11" id="KW-0408">Iron</keyword>
<dbReference type="EMBL" id="CABFPH010000012">
    <property type="protein sequence ID" value="VUD70742.1"/>
    <property type="molecule type" value="Genomic_DNA"/>
</dbReference>
<keyword evidence="8" id="KW-0479">Metal-binding</keyword>
<keyword evidence="14 17" id="KW-0326">Glycosidase</keyword>
<dbReference type="PANTHER" id="PTHR42944">
    <property type="entry name" value="ADENINE DNA GLYCOSYLASE"/>
    <property type="match status" value="1"/>
</dbReference>
<reference evidence="17 18" key="1">
    <citation type="submission" date="2019-06" db="EMBL/GenBank/DDBJ databases">
        <authorList>
            <person name="Rodrigo-Torres L."/>
            <person name="Arahal R. D."/>
            <person name="Lucena T."/>
        </authorList>
    </citation>
    <scope>NUCLEOTIDE SEQUENCE [LARGE SCALE GENOMIC DNA]</scope>
    <source>
        <strain evidence="17 18">SB0023/3</strain>
    </source>
</reference>
<dbReference type="InterPro" id="IPR011257">
    <property type="entry name" value="DNA_glycosylase"/>
</dbReference>